<keyword evidence="11" id="KW-0865">Zymogen</keyword>
<evidence type="ECO:0000256" key="1">
    <source>
        <dbReference type="ARBA" id="ARBA00004371"/>
    </source>
</evidence>
<evidence type="ECO:0000256" key="11">
    <source>
        <dbReference type="ARBA" id="ARBA00023145"/>
    </source>
</evidence>
<evidence type="ECO:0000256" key="2">
    <source>
        <dbReference type="ARBA" id="ARBA00004541"/>
    </source>
</evidence>
<dbReference type="Gene3D" id="1.20.120.980">
    <property type="entry name" value="Serine carboxypeptidase S28, SKS domain"/>
    <property type="match status" value="1"/>
</dbReference>
<feature type="signal peptide" evidence="23">
    <location>
        <begin position="1"/>
        <end position="23"/>
    </location>
</feature>
<reference evidence="24 25" key="1">
    <citation type="journal article" date="2020" name="Nature">
        <title>Six reference-quality genomes reveal evolution of bat adaptations.</title>
        <authorList>
            <person name="Jebb D."/>
            <person name="Huang Z."/>
            <person name="Pippel M."/>
            <person name="Hughes G.M."/>
            <person name="Lavrichenko K."/>
            <person name="Devanna P."/>
            <person name="Winkler S."/>
            <person name="Jermiin L.S."/>
            <person name="Skirmuntt E.C."/>
            <person name="Katzourakis A."/>
            <person name="Burkitt-Gray L."/>
            <person name="Ray D.A."/>
            <person name="Sullivan K.A.M."/>
            <person name="Roscito J.G."/>
            <person name="Kirilenko B.M."/>
            <person name="Davalos L.M."/>
            <person name="Corthals A.P."/>
            <person name="Power M.L."/>
            <person name="Jones G."/>
            <person name="Ransome R.D."/>
            <person name="Dechmann D.K.N."/>
            <person name="Locatelli A.G."/>
            <person name="Puechmaille S.J."/>
            <person name="Fedrigo O."/>
            <person name="Jarvis E.D."/>
            <person name="Hiller M."/>
            <person name="Vernes S.C."/>
            <person name="Myers E.W."/>
            <person name="Teeling E.C."/>
        </authorList>
    </citation>
    <scope>NUCLEOTIDE SEQUENCE [LARGE SCALE GENOMIC DNA]</scope>
    <source>
        <strain evidence="24">MRouAeg1</strain>
        <tissue evidence="24">Muscle</tissue>
    </source>
</reference>
<evidence type="ECO:0000256" key="8">
    <source>
        <dbReference type="ARBA" id="ARBA00022729"/>
    </source>
</evidence>
<evidence type="ECO:0000256" key="12">
    <source>
        <dbReference type="ARBA" id="ARBA00023180"/>
    </source>
</evidence>
<evidence type="ECO:0000256" key="19">
    <source>
        <dbReference type="ARBA" id="ARBA00075231"/>
    </source>
</evidence>
<organism evidence="24 25">
    <name type="scientific">Rousettus aegyptiacus</name>
    <name type="common">Egyptian fruit bat</name>
    <name type="synonym">Pteropus aegyptiacus</name>
    <dbReference type="NCBI Taxonomy" id="9407"/>
    <lineage>
        <taxon>Eukaryota</taxon>
        <taxon>Metazoa</taxon>
        <taxon>Chordata</taxon>
        <taxon>Craniata</taxon>
        <taxon>Vertebrata</taxon>
        <taxon>Euteleostomi</taxon>
        <taxon>Mammalia</taxon>
        <taxon>Eutheria</taxon>
        <taxon>Laurasiatheria</taxon>
        <taxon>Chiroptera</taxon>
        <taxon>Yinpterochiroptera</taxon>
        <taxon>Pteropodoidea</taxon>
        <taxon>Pteropodidae</taxon>
        <taxon>Rousettinae</taxon>
        <taxon>Rousettus</taxon>
    </lineage>
</organism>
<keyword evidence="7" id="KW-0645">Protease</keyword>
<dbReference type="GO" id="GO:0031410">
    <property type="term" value="C:cytoplasmic vesicle"/>
    <property type="evidence" value="ECO:0007669"/>
    <property type="project" value="UniProtKB-SubCell"/>
</dbReference>
<keyword evidence="6" id="KW-0964">Secreted</keyword>
<evidence type="ECO:0000256" key="16">
    <source>
        <dbReference type="ARBA" id="ARBA00057675"/>
    </source>
</evidence>
<dbReference type="FunFam" id="3.40.50.1820:FF:000484">
    <property type="entry name" value="Dipeptidyl peptidase 2"/>
    <property type="match status" value="1"/>
</dbReference>
<evidence type="ECO:0000256" key="5">
    <source>
        <dbReference type="ARBA" id="ARBA00011738"/>
    </source>
</evidence>
<dbReference type="SUPFAM" id="SSF53474">
    <property type="entry name" value="alpha/beta-Hydrolases"/>
    <property type="match status" value="1"/>
</dbReference>
<dbReference type="PANTHER" id="PTHR11010:SF107">
    <property type="entry name" value="DIPEPTIDYL PEPTIDASE 2"/>
    <property type="match status" value="1"/>
</dbReference>
<keyword evidence="25" id="KW-1185">Reference proteome</keyword>
<dbReference type="GO" id="GO:0005576">
    <property type="term" value="C:extracellular region"/>
    <property type="evidence" value="ECO:0007669"/>
    <property type="project" value="UniProtKB-SubCell"/>
</dbReference>
<keyword evidence="14" id="KW-0968">Cytoplasmic vesicle</keyword>
<evidence type="ECO:0000256" key="7">
    <source>
        <dbReference type="ARBA" id="ARBA00022670"/>
    </source>
</evidence>
<evidence type="ECO:0000256" key="20">
    <source>
        <dbReference type="ARBA" id="ARBA00077913"/>
    </source>
</evidence>
<sequence length="456" mass="50878">MSPRLRPVLSWAWALLLALGSLGLEAGAHRDPDPNFREDYFAQLLDHFNFERFGNKTFLQRFLISDKFWRRGEGPLFLYTGNEGDVWFFANNSGFILELAMQQEALVVFAEHDLKAQDVPVIAFGGSYGGMLSAYMRMKYPHLVAGALAASAPVVAAAGLSDSCQFFRDLSAIFENQSPECARGVRDAFRQIKDLFLQGAYEEVSREFGTCQLVTDWKSLAQLFGFARNAFVMLAMLNYPYPTDFIGHLPANPVQVGCKRLLTERHRIRGLQALAGLLYNSSGTEPCFDIYRQYQACADATGCGLGPDAKAWDYQACTEVNLAFSSNNRTDIFPELQFTEALRQQYCLDTWGVSPRREWLLTHFGGADLRAASNIFFSNGDLDPWAGGGIRSNLSASVLAVTIHGGAHHLDLRASHPEDPMSVREARKLEATVIHDWVTAARHKQQLQERKRGLGS</sequence>
<evidence type="ECO:0000256" key="6">
    <source>
        <dbReference type="ARBA" id="ARBA00022525"/>
    </source>
</evidence>
<comment type="subcellular location">
    <subcellularLocation>
        <location evidence="2">Cytoplasmic vesicle</location>
    </subcellularLocation>
    <subcellularLocation>
        <location evidence="1">Lysosome</location>
    </subcellularLocation>
    <subcellularLocation>
        <location evidence="3">Secreted</location>
    </subcellularLocation>
</comment>
<dbReference type="InterPro" id="IPR029058">
    <property type="entry name" value="AB_hydrolase_fold"/>
</dbReference>
<comment type="function">
    <text evidence="16">Plays an important role in the degradation of some oligopeptides.</text>
</comment>
<feature type="chain" id="PRO_5029705581" description="Dipeptidyl peptidase 2" evidence="23">
    <location>
        <begin position="24"/>
        <end position="456"/>
    </location>
</feature>
<evidence type="ECO:0000256" key="14">
    <source>
        <dbReference type="ARBA" id="ARBA00023329"/>
    </source>
</evidence>
<comment type="subunit">
    <text evidence="5">Homodimer.</text>
</comment>
<keyword evidence="8 23" id="KW-0732">Signal</keyword>
<dbReference type="EMBL" id="JACASE010000003">
    <property type="protein sequence ID" value="KAF6484103.1"/>
    <property type="molecule type" value="Genomic_DNA"/>
</dbReference>
<keyword evidence="13" id="KW-0458">Lysosome</keyword>
<dbReference type="PANTHER" id="PTHR11010">
    <property type="entry name" value="PROTEASE S28 PRO-X CARBOXYPEPTIDASE-RELATED"/>
    <property type="match status" value="1"/>
</dbReference>
<evidence type="ECO:0000256" key="21">
    <source>
        <dbReference type="ARBA" id="ARBA00080970"/>
    </source>
</evidence>
<evidence type="ECO:0000256" key="10">
    <source>
        <dbReference type="ARBA" id="ARBA00022825"/>
    </source>
</evidence>
<dbReference type="Gene3D" id="3.40.50.1820">
    <property type="entry name" value="alpha/beta hydrolase"/>
    <property type="match status" value="2"/>
</dbReference>
<evidence type="ECO:0000256" key="17">
    <source>
        <dbReference type="ARBA" id="ARBA00066778"/>
    </source>
</evidence>
<evidence type="ECO:0000256" key="3">
    <source>
        <dbReference type="ARBA" id="ARBA00004613"/>
    </source>
</evidence>
<dbReference type="GO" id="GO:0006508">
    <property type="term" value="P:proteolysis"/>
    <property type="evidence" value="ECO:0007669"/>
    <property type="project" value="UniProtKB-KW"/>
</dbReference>
<dbReference type="FunFam" id="1.20.120.980:FF:000001">
    <property type="entry name" value="Dipeptidyl peptidase 7"/>
    <property type="match status" value="1"/>
</dbReference>
<evidence type="ECO:0000256" key="13">
    <source>
        <dbReference type="ARBA" id="ARBA00023228"/>
    </source>
</evidence>
<dbReference type="InterPro" id="IPR042269">
    <property type="entry name" value="Ser_carbopepase_S28_SKS"/>
</dbReference>
<evidence type="ECO:0000313" key="25">
    <source>
        <dbReference type="Proteomes" id="UP000593571"/>
    </source>
</evidence>
<dbReference type="GO" id="GO:0005764">
    <property type="term" value="C:lysosome"/>
    <property type="evidence" value="ECO:0007669"/>
    <property type="project" value="UniProtKB-SubCell"/>
</dbReference>
<gene>
    <name evidence="24" type="ORF">HJG63_004097</name>
</gene>
<dbReference type="AlphaFoldDB" id="A0A7J8IHR1"/>
<comment type="similarity">
    <text evidence="4">Belongs to the peptidase S28 family.</text>
</comment>
<comment type="caution">
    <text evidence="24">The sequence shown here is derived from an EMBL/GenBank/DDBJ whole genome shotgun (WGS) entry which is preliminary data.</text>
</comment>
<keyword evidence="12" id="KW-0325">Glycoprotein</keyword>
<dbReference type="Pfam" id="PF05577">
    <property type="entry name" value="Peptidase_S28"/>
    <property type="match status" value="2"/>
</dbReference>
<dbReference type="Proteomes" id="UP000593571">
    <property type="component" value="Unassembled WGS sequence"/>
</dbReference>
<evidence type="ECO:0000313" key="24">
    <source>
        <dbReference type="EMBL" id="KAF6484103.1"/>
    </source>
</evidence>
<protein>
    <recommendedName>
        <fullName evidence="18">Dipeptidyl peptidase 2</fullName>
        <ecNumber evidence="17">3.4.14.2</ecNumber>
    </recommendedName>
    <alternativeName>
        <fullName evidence="21">Dipeptidyl aminopeptidase II</fullName>
    </alternativeName>
    <alternativeName>
        <fullName evidence="22">Dipeptidyl peptidase 7</fullName>
    </alternativeName>
    <alternativeName>
        <fullName evidence="20">Dipeptidyl peptidase II</fullName>
    </alternativeName>
    <alternativeName>
        <fullName evidence="19">Quiescent cell proline dipeptidase</fullName>
    </alternativeName>
</protein>
<dbReference type="InterPro" id="IPR008758">
    <property type="entry name" value="Peptidase_S28"/>
</dbReference>
<evidence type="ECO:0000256" key="4">
    <source>
        <dbReference type="ARBA" id="ARBA00011079"/>
    </source>
</evidence>
<evidence type="ECO:0000256" key="22">
    <source>
        <dbReference type="ARBA" id="ARBA00081307"/>
    </source>
</evidence>
<proteinExistence type="inferred from homology"/>
<keyword evidence="9" id="KW-0378">Hydrolase</keyword>
<accession>A0A7J8IHR1</accession>
<dbReference type="GO" id="GO:0070008">
    <property type="term" value="F:serine-type exopeptidase activity"/>
    <property type="evidence" value="ECO:0007669"/>
    <property type="project" value="InterPro"/>
</dbReference>
<evidence type="ECO:0000256" key="23">
    <source>
        <dbReference type="SAM" id="SignalP"/>
    </source>
</evidence>
<evidence type="ECO:0000256" key="18">
    <source>
        <dbReference type="ARBA" id="ARBA00071692"/>
    </source>
</evidence>
<dbReference type="GO" id="GO:0008239">
    <property type="term" value="F:dipeptidyl-peptidase activity"/>
    <property type="evidence" value="ECO:0007669"/>
    <property type="project" value="UniProtKB-EC"/>
</dbReference>
<keyword evidence="10" id="KW-0720">Serine protease</keyword>
<evidence type="ECO:0000256" key="9">
    <source>
        <dbReference type="ARBA" id="ARBA00022801"/>
    </source>
</evidence>
<dbReference type="EC" id="3.4.14.2" evidence="17"/>
<name>A0A7J8IHR1_ROUAE</name>
<evidence type="ECO:0000256" key="15">
    <source>
        <dbReference type="ARBA" id="ARBA00052693"/>
    </source>
</evidence>
<comment type="catalytic activity">
    <reaction evidence="15">
        <text>Release of an N-terminal dipeptide, Xaa-Yaa-|-, preferentially when Yaa is Ala or Pro. Substrates are oligopeptides, preferentially tripeptides.</text>
        <dbReference type="EC" id="3.4.14.2"/>
    </reaction>
</comment>